<evidence type="ECO:0000256" key="7">
    <source>
        <dbReference type="ARBA" id="ARBA00023170"/>
    </source>
</evidence>
<dbReference type="GO" id="GO:0004984">
    <property type="term" value="F:olfactory receptor activity"/>
    <property type="evidence" value="ECO:0007669"/>
    <property type="project" value="InterPro"/>
</dbReference>
<keyword evidence="6 9" id="KW-0472">Membrane</keyword>
<feature type="transmembrane region" description="Helical" evidence="9">
    <location>
        <begin position="146"/>
        <end position="168"/>
    </location>
</feature>
<dbReference type="AlphaFoldDB" id="A0A3F2ZE97"/>
<evidence type="ECO:0000256" key="5">
    <source>
        <dbReference type="ARBA" id="ARBA00022989"/>
    </source>
</evidence>
<evidence type="ECO:0000313" key="11">
    <source>
        <dbReference type="Proteomes" id="UP000092462"/>
    </source>
</evidence>
<dbReference type="GO" id="GO:0005549">
    <property type="term" value="F:odorant binding"/>
    <property type="evidence" value="ECO:0007669"/>
    <property type="project" value="InterPro"/>
</dbReference>
<keyword evidence="8 9" id="KW-0807">Transducer</keyword>
<keyword evidence="11" id="KW-1185">Reference proteome</keyword>
<evidence type="ECO:0000256" key="9">
    <source>
        <dbReference type="RuleBase" id="RU351113"/>
    </source>
</evidence>
<evidence type="ECO:0000256" key="8">
    <source>
        <dbReference type="ARBA" id="ARBA00023224"/>
    </source>
</evidence>
<proteinExistence type="inferred from homology"/>
<feature type="transmembrane region" description="Helical" evidence="9">
    <location>
        <begin position="188"/>
        <end position="211"/>
    </location>
</feature>
<reference evidence="10" key="1">
    <citation type="submission" date="2022-08" db="UniProtKB">
        <authorList>
            <consortium name="EnsemblMetazoa"/>
        </authorList>
    </citation>
    <scope>IDENTIFICATION</scope>
    <source>
        <strain evidence="10">Israel</strain>
    </source>
</reference>
<comment type="similarity">
    <text evidence="9">Belongs to the insect chemoreceptor superfamily. Heteromeric odorant receptor channel (TC 1.A.69) family.</text>
</comment>
<evidence type="ECO:0000256" key="4">
    <source>
        <dbReference type="ARBA" id="ARBA00022725"/>
    </source>
</evidence>
<dbReference type="VEuPathDB" id="VectorBase:PPAPM1_001397"/>
<evidence type="ECO:0000313" key="10">
    <source>
        <dbReference type="EnsemblMetazoa" id="PPAI013162-PA"/>
    </source>
</evidence>
<accession>A0A3F2ZE97</accession>
<feature type="transmembrane region" description="Helical" evidence="9">
    <location>
        <begin position="53"/>
        <end position="73"/>
    </location>
</feature>
<feature type="transmembrane region" description="Helical" evidence="9">
    <location>
        <begin position="85"/>
        <end position="104"/>
    </location>
</feature>
<dbReference type="EMBL" id="AJVK01032011">
    <property type="status" value="NOT_ANNOTATED_CDS"/>
    <property type="molecule type" value="Genomic_DNA"/>
</dbReference>
<dbReference type="Proteomes" id="UP000092462">
    <property type="component" value="Unassembled WGS sequence"/>
</dbReference>
<dbReference type="EnsemblMetazoa" id="PPAI013162-RA">
    <property type="protein sequence ID" value="PPAI013162-PA"/>
    <property type="gene ID" value="PPAI013162"/>
</dbReference>
<evidence type="ECO:0000256" key="3">
    <source>
        <dbReference type="ARBA" id="ARBA00022692"/>
    </source>
</evidence>
<dbReference type="Pfam" id="PF02949">
    <property type="entry name" value="7tm_6"/>
    <property type="match status" value="1"/>
</dbReference>
<keyword evidence="7 9" id="KW-0675">Receptor</keyword>
<keyword evidence="3 9" id="KW-0812">Transmembrane</keyword>
<sequence length="483" mass="56144">MAGKPSEKLFRRENYLNVQITYMKIVGMFPIDYAKFLPQRLAFLSSVLNRMYFAFWQLISMHIAIVQIASVYVYWGESLDELSPYLNNSVIYLFTYFIITYFQFKYNSHAKLIAYINENFEMRSAQGLTYVTIEPAYKAAKRFTNIWVISCIFGTLHWAFSPILTGVRALPLQSWYPFDALKSPQYEILYACQCLGQINVAIGFGIVGAMLMSKITLVNVQYDMLFCSIKNLLYTAMILKGNRMKELKKLQDAIDWSKSEVNEYYVSKDILENLSDIPETKCSQVPHSKRKPEDTYLMEYNDELMMALRDCIKHHQMINIFCNKLEDFYNAFNFGKFFQVTILICLLAVTATTGQNSLMKMITITEYLSLASSELLIFCHYASMITYQSTRLNEAIIRSPWYMCGGPVRRDMLIMLTNTVKPFVLTGGKFFQVTIDNFPNKITVIVELHDIKKTNELKLYRSLETEKKRKTLTYLKVSIILIL</sequence>
<keyword evidence="2 9" id="KW-0716">Sensory transduction</keyword>
<name>A0A3F2ZE97_PHLPP</name>
<dbReference type="GO" id="GO:0007165">
    <property type="term" value="P:signal transduction"/>
    <property type="evidence" value="ECO:0007669"/>
    <property type="project" value="UniProtKB-KW"/>
</dbReference>
<comment type="subcellular location">
    <subcellularLocation>
        <location evidence="9">Cell membrane</location>
        <topology evidence="9">Multi-pass membrane protein</topology>
    </subcellularLocation>
    <subcellularLocation>
        <location evidence="1">Membrane</location>
        <topology evidence="1">Multi-pass membrane protein</topology>
    </subcellularLocation>
</comment>
<dbReference type="PANTHER" id="PTHR21137:SF42">
    <property type="entry name" value="ODORANT RECEPTOR 83A"/>
    <property type="match status" value="1"/>
</dbReference>
<evidence type="ECO:0000256" key="2">
    <source>
        <dbReference type="ARBA" id="ARBA00022606"/>
    </source>
</evidence>
<evidence type="ECO:0000256" key="6">
    <source>
        <dbReference type="ARBA" id="ARBA00023136"/>
    </source>
</evidence>
<comment type="caution">
    <text evidence="9">Lacks conserved residue(s) required for the propagation of feature annotation.</text>
</comment>
<dbReference type="VEuPathDB" id="VectorBase:PPAI013162"/>
<dbReference type="GO" id="GO:0005886">
    <property type="term" value="C:plasma membrane"/>
    <property type="evidence" value="ECO:0007669"/>
    <property type="project" value="UniProtKB-SubCell"/>
</dbReference>
<dbReference type="PANTHER" id="PTHR21137">
    <property type="entry name" value="ODORANT RECEPTOR"/>
    <property type="match status" value="1"/>
</dbReference>
<keyword evidence="5 9" id="KW-1133">Transmembrane helix</keyword>
<dbReference type="InterPro" id="IPR004117">
    <property type="entry name" value="7tm6_olfct_rcpt"/>
</dbReference>
<protein>
    <recommendedName>
        <fullName evidence="9">Odorant receptor</fullName>
    </recommendedName>
</protein>
<keyword evidence="4 9" id="KW-0552">Olfaction</keyword>
<organism evidence="10 11">
    <name type="scientific">Phlebotomus papatasi</name>
    <name type="common">Sandfly</name>
    <dbReference type="NCBI Taxonomy" id="29031"/>
    <lineage>
        <taxon>Eukaryota</taxon>
        <taxon>Metazoa</taxon>
        <taxon>Ecdysozoa</taxon>
        <taxon>Arthropoda</taxon>
        <taxon>Hexapoda</taxon>
        <taxon>Insecta</taxon>
        <taxon>Pterygota</taxon>
        <taxon>Neoptera</taxon>
        <taxon>Endopterygota</taxon>
        <taxon>Diptera</taxon>
        <taxon>Nematocera</taxon>
        <taxon>Psychodoidea</taxon>
        <taxon>Psychodidae</taxon>
        <taxon>Phlebotomus</taxon>
        <taxon>Phlebotomus</taxon>
    </lineage>
</organism>
<evidence type="ECO:0000256" key="1">
    <source>
        <dbReference type="ARBA" id="ARBA00004141"/>
    </source>
</evidence>